<dbReference type="SUPFAM" id="SSF53756">
    <property type="entry name" value="UDP-Glycosyltransferase/glycogen phosphorylase"/>
    <property type="match status" value="1"/>
</dbReference>
<sequence length="358" mass="40166">MKVIFITRSMWAGGAERVITELVKHFTKIQINCEIITIDDEKILYDIPKGVKIQPIGKQSSNASIDKVLRYKKLRDYVVNSKPDLVLTLPEDIGIYVIPSLLGTNIPVVVSERNNPWVMPWKKETRFLRNIFYPFAKGFVFQTEGAANFFSKKIREKSVILPNPLDLNQIPVLKSERRKEIIGAGRLDKQKNFPLLIKAFARFYETNKDYVLTIYGEGTLRNELNELASSLLPQGAFQFPGRKEDLLERINGGAMFVLSSDYEGMPNVVIEAMAMGVPVISTNCPTGGPAELIDDGVNGLLVPVGDLDAMIEAMCKVAGSSILAKKLGRNALKIRERLDATVIAEEWLKFIKFVVFNK</sequence>
<feature type="domain" description="Glycosyl transferase family 1" evidence="1">
    <location>
        <begin position="174"/>
        <end position="332"/>
    </location>
</feature>
<organism evidence="3 4">
    <name type="scientific">Metabacillus lacus</name>
    <dbReference type="NCBI Taxonomy" id="1983721"/>
    <lineage>
        <taxon>Bacteria</taxon>
        <taxon>Bacillati</taxon>
        <taxon>Bacillota</taxon>
        <taxon>Bacilli</taxon>
        <taxon>Bacillales</taxon>
        <taxon>Bacillaceae</taxon>
        <taxon>Metabacillus</taxon>
    </lineage>
</organism>
<reference evidence="3 4" key="1">
    <citation type="submission" date="2019-11" db="EMBL/GenBank/DDBJ databases">
        <title>Bacillus lacus genome.</title>
        <authorList>
            <person name="Allen C.J."/>
            <person name="Newman J.D."/>
        </authorList>
    </citation>
    <scope>NUCLEOTIDE SEQUENCE [LARGE SCALE GENOMIC DNA]</scope>
    <source>
        <strain evidence="3 4">KCTC 33946</strain>
    </source>
</reference>
<evidence type="ECO:0000259" key="1">
    <source>
        <dbReference type="Pfam" id="PF00534"/>
    </source>
</evidence>
<accession>A0A7X2LZJ4</accession>
<dbReference type="EMBL" id="WKKI01000025">
    <property type="protein sequence ID" value="MRX72998.1"/>
    <property type="molecule type" value="Genomic_DNA"/>
</dbReference>
<keyword evidence="4" id="KW-1185">Reference proteome</keyword>
<gene>
    <name evidence="3" type="ORF">GJU40_12690</name>
</gene>
<dbReference type="PANTHER" id="PTHR12526:SF630">
    <property type="entry name" value="GLYCOSYLTRANSFERASE"/>
    <property type="match status" value="1"/>
</dbReference>
<evidence type="ECO:0000313" key="4">
    <source>
        <dbReference type="Proteomes" id="UP000448867"/>
    </source>
</evidence>
<dbReference type="Pfam" id="PF00534">
    <property type="entry name" value="Glycos_transf_1"/>
    <property type="match status" value="1"/>
</dbReference>
<evidence type="ECO:0000313" key="3">
    <source>
        <dbReference type="EMBL" id="MRX72998.1"/>
    </source>
</evidence>
<protein>
    <submittedName>
        <fullName evidence="3">Glycosyltransferase</fullName>
    </submittedName>
</protein>
<dbReference type="InterPro" id="IPR028098">
    <property type="entry name" value="Glyco_trans_4-like_N"/>
</dbReference>
<dbReference type="PANTHER" id="PTHR12526">
    <property type="entry name" value="GLYCOSYLTRANSFERASE"/>
    <property type="match status" value="1"/>
</dbReference>
<dbReference type="AlphaFoldDB" id="A0A7X2LZJ4"/>
<dbReference type="Gene3D" id="3.40.50.2000">
    <property type="entry name" value="Glycogen Phosphorylase B"/>
    <property type="match status" value="2"/>
</dbReference>
<name>A0A7X2LZJ4_9BACI</name>
<feature type="domain" description="Glycosyltransferase subfamily 4-like N-terminal" evidence="2">
    <location>
        <begin position="13"/>
        <end position="168"/>
    </location>
</feature>
<proteinExistence type="predicted"/>
<dbReference type="Pfam" id="PF13439">
    <property type="entry name" value="Glyco_transf_4"/>
    <property type="match status" value="1"/>
</dbReference>
<evidence type="ECO:0000259" key="2">
    <source>
        <dbReference type="Pfam" id="PF13439"/>
    </source>
</evidence>
<dbReference type="GO" id="GO:0016757">
    <property type="term" value="F:glycosyltransferase activity"/>
    <property type="evidence" value="ECO:0007669"/>
    <property type="project" value="InterPro"/>
</dbReference>
<keyword evidence="3" id="KW-0808">Transferase</keyword>
<comment type="caution">
    <text evidence="3">The sequence shown here is derived from an EMBL/GenBank/DDBJ whole genome shotgun (WGS) entry which is preliminary data.</text>
</comment>
<dbReference type="InterPro" id="IPR001296">
    <property type="entry name" value="Glyco_trans_1"/>
</dbReference>
<dbReference type="RefSeq" id="WP_154308228.1">
    <property type="nucleotide sequence ID" value="NZ_WKKI01000025.1"/>
</dbReference>
<dbReference type="Proteomes" id="UP000448867">
    <property type="component" value="Unassembled WGS sequence"/>
</dbReference>
<dbReference type="OrthoDB" id="9787617at2"/>